<dbReference type="AlphaFoldDB" id="A0A2A6BKV7"/>
<keyword evidence="2" id="KW-1185">Reference proteome</keyword>
<protein>
    <submittedName>
        <fullName evidence="1">Uncharacterized protein</fullName>
    </submittedName>
</protein>
<accession>A0A8R1UQ33</accession>
<organism evidence="1 2">
    <name type="scientific">Pristionchus pacificus</name>
    <name type="common">Parasitic nematode worm</name>
    <dbReference type="NCBI Taxonomy" id="54126"/>
    <lineage>
        <taxon>Eukaryota</taxon>
        <taxon>Metazoa</taxon>
        <taxon>Ecdysozoa</taxon>
        <taxon>Nematoda</taxon>
        <taxon>Chromadorea</taxon>
        <taxon>Rhabditida</taxon>
        <taxon>Rhabditina</taxon>
        <taxon>Diplogasteromorpha</taxon>
        <taxon>Diplogasteroidea</taxon>
        <taxon>Neodiplogasteridae</taxon>
        <taxon>Pristionchus</taxon>
    </lineage>
</organism>
<evidence type="ECO:0000313" key="1">
    <source>
        <dbReference type="EnsemblMetazoa" id="PPA35851.1"/>
    </source>
</evidence>
<gene>
    <name evidence="1" type="primary">WBGene00274220</name>
</gene>
<evidence type="ECO:0000313" key="2">
    <source>
        <dbReference type="Proteomes" id="UP000005239"/>
    </source>
</evidence>
<sequence>MRLAPHVVVIAVVVCCRADARIVVDELRVHSGRPGILHAAHGPAGQPLPHFAMRSRQTCSAMTRAVHCLISSFDATKFTKFH</sequence>
<dbReference type="Proteomes" id="UP000005239">
    <property type="component" value="Unassembled WGS sequence"/>
</dbReference>
<accession>A0A2A6BKV7</accession>
<proteinExistence type="predicted"/>
<name>A0A2A6BKV7_PRIPA</name>
<reference evidence="1" key="2">
    <citation type="submission" date="2022-06" db="UniProtKB">
        <authorList>
            <consortium name="EnsemblMetazoa"/>
        </authorList>
    </citation>
    <scope>IDENTIFICATION</scope>
    <source>
        <strain evidence="1">PS312</strain>
    </source>
</reference>
<dbReference type="EnsemblMetazoa" id="PPA35851.1">
    <property type="protein sequence ID" value="PPA35851.1"/>
    <property type="gene ID" value="WBGene00274220"/>
</dbReference>
<reference evidence="2" key="1">
    <citation type="journal article" date="2008" name="Nat. Genet.">
        <title>The Pristionchus pacificus genome provides a unique perspective on nematode lifestyle and parasitism.</title>
        <authorList>
            <person name="Dieterich C."/>
            <person name="Clifton S.W."/>
            <person name="Schuster L.N."/>
            <person name="Chinwalla A."/>
            <person name="Delehaunty K."/>
            <person name="Dinkelacker I."/>
            <person name="Fulton L."/>
            <person name="Fulton R."/>
            <person name="Godfrey J."/>
            <person name="Minx P."/>
            <person name="Mitreva M."/>
            <person name="Roeseler W."/>
            <person name="Tian H."/>
            <person name="Witte H."/>
            <person name="Yang S.P."/>
            <person name="Wilson R.K."/>
            <person name="Sommer R.J."/>
        </authorList>
    </citation>
    <scope>NUCLEOTIDE SEQUENCE [LARGE SCALE GENOMIC DNA]</scope>
    <source>
        <strain evidence="2">PS312</strain>
    </source>
</reference>